<name>A0A2P2PMG7_RHIMU</name>
<accession>A0A2P2PMG7</accession>
<dbReference type="EMBL" id="GGEC01075483">
    <property type="protein sequence ID" value="MBX55967.1"/>
    <property type="molecule type" value="Transcribed_RNA"/>
</dbReference>
<reference evidence="1" key="1">
    <citation type="submission" date="2018-02" db="EMBL/GenBank/DDBJ databases">
        <title>Rhizophora mucronata_Transcriptome.</title>
        <authorList>
            <person name="Meera S.P."/>
            <person name="Sreeshan A."/>
            <person name="Augustine A."/>
        </authorList>
    </citation>
    <scope>NUCLEOTIDE SEQUENCE</scope>
    <source>
        <tissue evidence="1">Leaf</tissue>
    </source>
</reference>
<protein>
    <submittedName>
        <fullName evidence="1">Uncharacterized protein</fullName>
    </submittedName>
</protein>
<proteinExistence type="predicted"/>
<evidence type="ECO:0000313" key="1">
    <source>
        <dbReference type="EMBL" id="MBX55967.1"/>
    </source>
</evidence>
<dbReference type="AlphaFoldDB" id="A0A2P2PMG7"/>
<sequence>MHLSRLLSQKQELQEQIKHKGLYMQQ</sequence>
<organism evidence="1">
    <name type="scientific">Rhizophora mucronata</name>
    <name type="common">Asiatic mangrove</name>
    <dbReference type="NCBI Taxonomy" id="61149"/>
    <lineage>
        <taxon>Eukaryota</taxon>
        <taxon>Viridiplantae</taxon>
        <taxon>Streptophyta</taxon>
        <taxon>Embryophyta</taxon>
        <taxon>Tracheophyta</taxon>
        <taxon>Spermatophyta</taxon>
        <taxon>Magnoliopsida</taxon>
        <taxon>eudicotyledons</taxon>
        <taxon>Gunneridae</taxon>
        <taxon>Pentapetalae</taxon>
        <taxon>rosids</taxon>
        <taxon>fabids</taxon>
        <taxon>Malpighiales</taxon>
        <taxon>Rhizophoraceae</taxon>
        <taxon>Rhizophora</taxon>
    </lineage>
</organism>